<dbReference type="InterPro" id="IPR013762">
    <property type="entry name" value="Integrase-like_cat_sf"/>
</dbReference>
<reference evidence="3 4" key="1">
    <citation type="submission" date="2018-03" db="EMBL/GenBank/DDBJ databases">
        <title>Genomic Encyclopedia of Archaeal and Bacterial Type Strains, Phase II (KMG-II): from individual species to whole genera.</title>
        <authorList>
            <person name="Goeker M."/>
        </authorList>
    </citation>
    <scope>NUCLEOTIDE SEQUENCE [LARGE SCALE GENOMIC DNA]</scope>
    <source>
        <strain evidence="3 4">DSM 100212</strain>
    </source>
</reference>
<evidence type="ECO:0000313" key="4">
    <source>
        <dbReference type="Proteomes" id="UP000238392"/>
    </source>
</evidence>
<keyword evidence="4" id="KW-1185">Reference proteome</keyword>
<dbReference type="Pfam" id="PF00589">
    <property type="entry name" value="Phage_integrase"/>
    <property type="match status" value="1"/>
</dbReference>
<dbReference type="GO" id="GO:0003677">
    <property type="term" value="F:DNA binding"/>
    <property type="evidence" value="ECO:0007669"/>
    <property type="project" value="InterPro"/>
</dbReference>
<evidence type="ECO:0000256" key="1">
    <source>
        <dbReference type="ARBA" id="ARBA00023172"/>
    </source>
</evidence>
<comment type="caution">
    <text evidence="3">The sequence shown here is derived from an EMBL/GenBank/DDBJ whole genome shotgun (WGS) entry which is preliminary data.</text>
</comment>
<sequence>MVLVIRLKYVQELSGGRKRFRRRYPTELIEKLGTEFFQVAMKAREGAEFLSEYAQLTKAFDAEVARASRTAEELENLSESAKWAEALKDAEKLVRGASGFDRDDDLDEYDPEVEARRLAAAQIEGAGGDPLLFKALVQPTGRAPELTLQDAKDFYVRVFQKGASKTDVDGLDRTCKRWVKFYGPLKNFPLSYLKRSVARDFVEHLQATPANGKNKPLSDRTIARELQRFSVMISRTIEEHDLEGKIFNPFKNFNSLTVGNREGRVGKSASEDRDPLPAEVILQMRAKLLGPRIRRPELSLIWRLLEGTGCRGSEIIGLRVEDVRLNHEYPHVVVEWHEGRRIKTNASVRDVPLVGDTLAAAQEAVKRAGKSKMLFEKYAYEGGPNAVSQALMVKLRKFTKNKRHVVYSLRHNMKDYLMIAGVGERDEHLILGHDLGSVGSRSYGGDEGRLARATEAMVAAHKLMP</sequence>
<keyword evidence="1" id="KW-0233">DNA recombination</keyword>
<name>A0A2T0X5U5_9RHOB</name>
<evidence type="ECO:0000259" key="2">
    <source>
        <dbReference type="PROSITE" id="PS51898"/>
    </source>
</evidence>
<accession>A0A2T0X5U5</accession>
<dbReference type="Proteomes" id="UP000238392">
    <property type="component" value="Unassembled WGS sequence"/>
</dbReference>
<organism evidence="3 4">
    <name type="scientific">Donghicola tyrosinivorans</name>
    <dbReference type="NCBI Taxonomy" id="1652492"/>
    <lineage>
        <taxon>Bacteria</taxon>
        <taxon>Pseudomonadati</taxon>
        <taxon>Pseudomonadota</taxon>
        <taxon>Alphaproteobacteria</taxon>
        <taxon>Rhodobacterales</taxon>
        <taxon>Roseobacteraceae</taxon>
        <taxon>Donghicola</taxon>
    </lineage>
</organism>
<dbReference type="Gene3D" id="1.10.443.10">
    <property type="entry name" value="Intergrase catalytic core"/>
    <property type="match status" value="1"/>
</dbReference>
<feature type="domain" description="Tyr recombinase" evidence="2">
    <location>
        <begin position="271"/>
        <end position="462"/>
    </location>
</feature>
<dbReference type="GO" id="GO:0015074">
    <property type="term" value="P:DNA integration"/>
    <property type="evidence" value="ECO:0007669"/>
    <property type="project" value="InterPro"/>
</dbReference>
<dbReference type="EMBL" id="PVTQ01000001">
    <property type="protein sequence ID" value="PRY94330.1"/>
    <property type="molecule type" value="Genomic_DNA"/>
</dbReference>
<proteinExistence type="predicted"/>
<dbReference type="AlphaFoldDB" id="A0A2T0X5U5"/>
<protein>
    <submittedName>
        <fullName evidence="3">Phage integrase family protein</fullName>
    </submittedName>
</protein>
<dbReference type="InterPro" id="IPR011010">
    <property type="entry name" value="DNA_brk_join_enz"/>
</dbReference>
<dbReference type="SUPFAM" id="SSF56349">
    <property type="entry name" value="DNA breaking-rejoining enzymes"/>
    <property type="match status" value="1"/>
</dbReference>
<dbReference type="RefSeq" id="WP_106262579.1">
    <property type="nucleotide sequence ID" value="NZ_PVTQ01000001.1"/>
</dbReference>
<dbReference type="GO" id="GO:0006310">
    <property type="term" value="P:DNA recombination"/>
    <property type="evidence" value="ECO:0007669"/>
    <property type="project" value="UniProtKB-KW"/>
</dbReference>
<dbReference type="OrthoDB" id="7222937at2"/>
<evidence type="ECO:0000313" key="3">
    <source>
        <dbReference type="EMBL" id="PRY94330.1"/>
    </source>
</evidence>
<dbReference type="InterPro" id="IPR002104">
    <property type="entry name" value="Integrase_catalytic"/>
</dbReference>
<dbReference type="PROSITE" id="PS51898">
    <property type="entry name" value="TYR_RECOMBINASE"/>
    <property type="match status" value="1"/>
</dbReference>
<gene>
    <name evidence="3" type="ORF">CLV74_101468</name>
</gene>